<feature type="domain" description="Reticulon" evidence="7">
    <location>
        <begin position="63"/>
        <end position="248"/>
    </location>
</feature>
<sequence>MVDPMDGFDSKLIKEIEKHDNNEICESSSETEIDEYIMLHSAHKNHLFGRQKPLQLVLGGGKHANIILWRNTQISTRIFAGVTVVWFLFECIGYHLLTFVCHFLVLSLATIFLWSNVASYINVSPPNLPEVTLPDELFASFLLLLRGVINRACTTFQDVASGKDLKKFLKVIVVLWVLSVIGSWFSFLTLLYLLFVMLMTVPVLYEKNEHAVDIYAEKLWSQVKKQLAVLDENVLQKIPVFGSEKDHKQH</sequence>
<feature type="transmembrane region" description="Helical" evidence="6">
    <location>
        <begin position="96"/>
        <end position="117"/>
    </location>
</feature>
<dbReference type="PANTHER" id="PTHR10994:SF177">
    <property type="entry name" value="RETICULON-LIKE PROTEIN B15"/>
    <property type="match status" value="1"/>
</dbReference>
<comment type="caution">
    <text evidence="8">The sequence shown here is derived from an EMBL/GenBank/DDBJ whole genome shotgun (WGS) entry which is preliminary data.</text>
</comment>
<keyword evidence="2 6" id="KW-0812">Transmembrane</keyword>
<name>A0AAV1QPJ0_9ROSI</name>
<keyword evidence="5 6" id="KW-0472">Membrane</keyword>
<evidence type="ECO:0000259" key="7">
    <source>
        <dbReference type="PROSITE" id="PS50845"/>
    </source>
</evidence>
<keyword evidence="4 6" id="KW-1133">Transmembrane helix</keyword>
<dbReference type="GO" id="GO:0009617">
    <property type="term" value="P:response to bacterium"/>
    <property type="evidence" value="ECO:0007669"/>
    <property type="project" value="InterPro"/>
</dbReference>
<comment type="subcellular location">
    <subcellularLocation>
        <location evidence="1 6">Endoplasmic reticulum membrane</location>
        <topology evidence="1 6">Multi-pass membrane protein</topology>
    </subcellularLocation>
</comment>
<dbReference type="AlphaFoldDB" id="A0AAV1QPJ0"/>
<dbReference type="InterPro" id="IPR003388">
    <property type="entry name" value="Reticulon"/>
</dbReference>
<evidence type="ECO:0000256" key="4">
    <source>
        <dbReference type="ARBA" id="ARBA00022989"/>
    </source>
</evidence>
<dbReference type="PROSITE" id="PS50845">
    <property type="entry name" value="RETICULON"/>
    <property type="match status" value="1"/>
</dbReference>
<keyword evidence="3 6" id="KW-0256">Endoplasmic reticulum</keyword>
<dbReference type="Pfam" id="PF02453">
    <property type="entry name" value="Reticulon"/>
    <property type="match status" value="1"/>
</dbReference>
<evidence type="ECO:0000256" key="3">
    <source>
        <dbReference type="ARBA" id="ARBA00022824"/>
    </source>
</evidence>
<feature type="transmembrane region" description="Helical" evidence="6">
    <location>
        <begin position="67"/>
        <end position="89"/>
    </location>
</feature>
<reference evidence="8 9" key="1">
    <citation type="submission" date="2024-01" db="EMBL/GenBank/DDBJ databases">
        <authorList>
            <person name="Waweru B."/>
        </authorList>
    </citation>
    <scope>NUCLEOTIDE SEQUENCE [LARGE SCALE GENOMIC DNA]</scope>
</reference>
<protein>
    <recommendedName>
        <fullName evidence="6">Reticulon-like protein</fullName>
    </recommendedName>
</protein>
<evidence type="ECO:0000256" key="6">
    <source>
        <dbReference type="RuleBase" id="RU363132"/>
    </source>
</evidence>
<evidence type="ECO:0000313" key="8">
    <source>
        <dbReference type="EMBL" id="CAK7323461.1"/>
    </source>
</evidence>
<gene>
    <name evidence="8" type="ORF">DCAF_LOCUS1090</name>
</gene>
<accession>A0AAV1QPJ0</accession>
<keyword evidence="9" id="KW-1185">Reference proteome</keyword>
<evidence type="ECO:0000256" key="2">
    <source>
        <dbReference type="ARBA" id="ARBA00022692"/>
    </source>
</evidence>
<dbReference type="GO" id="GO:0005789">
    <property type="term" value="C:endoplasmic reticulum membrane"/>
    <property type="evidence" value="ECO:0007669"/>
    <property type="project" value="UniProtKB-SubCell"/>
</dbReference>
<feature type="transmembrane region" description="Helical" evidence="6">
    <location>
        <begin position="168"/>
        <end position="195"/>
    </location>
</feature>
<dbReference type="InterPro" id="IPR045064">
    <property type="entry name" value="Reticulon-like"/>
</dbReference>
<proteinExistence type="predicted"/>
<organism evidence="8 9">
    <name type="scientific">Dovyalis caffra</name>
    <dbReference type="NCBI Taxonomy" id="77055"/>
    <lineage>
        <taxon>Eukaryota</taxon>
        <taxon>Viridiplantae</taxon>
        <taxon>Streptophyta</taxon>
        <taxon>Embryophyta</taxon>
        <taxon>Tracheophyta</taxon>
        <taxon>Spermatophyta</taxon>
        <taxon>Magnoliopsida</taxon>
        <taxon>eudicotyledons</taxon>
        <taxon>Gunneridae</taxon>
        <taxon>Pentapetalae</taxon>
        <taxon>rosids</taxon>
        <taxon>fabids</taxon>
        <taxon>Malpighiales</taxon>
        <taxon>Salicaceae</taxon>
        <taxon>Flacourtieae</taxon>
        <taxon>Dovyalis</taxon>
    </lineage>
</organism>
<dbReference type="EMBL" id="CAWUPB010000127">
    <property type="protein sequence ID" value="CAK7323461.1"/>
    <property type="molecule type" value="Genomic_DNA"/>
</dbReference>
<evidence type="ECO:0000256" key="1">
    <source>
        <dbReference type="ARBA" id="ARBA00004477"/>
    </source>
</evidence>
<dbReference type="Proteomes" id="UP001314170">
    <property type="component" value="Unassembled WGS sequence"/>
</dbReference>
<evidence type="ECO:0000313" key="9">
    <source>
        <dbReference type="Proteomes" id="UP001314170"/>
    </source>
</evidence>
<evidence type="ECO:0000256" key="5">
    <source>
        <dbReference type="ARBA" id="ARBA00023136"/>
    </source>
</evidence>
<dbReference type="PANTHER" id="PTHR10994">
    <property type="entry name" value="RETICULON"/>
    <property type="match status" value="1"/>
</dbReference>